<protein>
    <submittedName>
        <fullName evidence="2">Uncharacterized protein</fullName>
    </submittedName>
</protein>
<organism evidence="2 3">
    <name type="scientific">Austropuccinia psidii MF-1</name>
    <dbReference type="NCBI Taxonomy" id="1389203"/>
    <lineage>
        <taxon>Eukaryota</taxon>
        <taxon>Fungi</taxon>
        <taxon>Dikarya</taxon>
        <taxon>Basidiomycota</taxon>
        <taxon>Pucciniomycotina</taxon>
        <taxon>Pucciniomycetes</taxon>
        <taxon>Pucciniales</taxon>
        <taxon>Sphaerophragmiaceae</taxon>
        <taxon>Austropuccinia</taxon>
    </lineage>
</organism>
<comment type="caution">
    <text evidence="2">The sequence shown here is derived from an EMBL/GenBank/DDBJ whole genome shotgun (WGS) entry which is preliminary data.</text>
</comment>
<evidence type="ECO:0000313" key="3">
    <source>
        <dbReference type="Proteomes" id="UP000765509"/>
    </source>
</evidence>
<evidence type="ECO:0000313" key="2">
    <source>
        <dbReference type="EMBL" id="MBW0489959.1"/>
    </source>
</evidence>
<evidence type="ECO:0000256" key="1">
    <source>
        <dbReference type="SAM" id="MobiDB-lite"/>
    </source>
</evidence>
<accession>A0A9Q3CRB8</accession>
<feature type="compositionally biased region" description="Polar residues" evidence="1">
    <location>
        <begin position="7"/>
        <end position="20"/>
    </location>
</feature>
<keyword evidence="3" id="KW-1185">Reference proteome</keyword>
<feature type="region of interest" description="Disordered" evidence="1">
    <location>
        <begin position="1"/>
        <end position="87"/>
    </location>
</feature>
<proteinExistence type="predicted"/>
<name>A0A9Q3CRB8_9BASI</name>
<sequence length="87" mass="9612">MPVQHSPPANNTRSKRNTAYMTPRTRVPFDCTPTFHQVSANWERGPPMEEEEPPRTGGVKSRISSLSPDFQGYPGISDSARGILGEV</sequence>
<reference evidence="2" key="1">
    <citation type="submission" date="2021-03" db="EMBL/GenBank/DDBJ databases">
        <title>Draft genome sequence of rust myrtle Austropuccinia psidii MF-1, a brazilian biotype.</title>
        <authorList>
            <person name="Quecine M.C."/>
            <person name="Pachon D.M.R."/>
            <person name="Bonatelli M.L."/>
            <person name="Correr F.H."/>
            <person name="Franceschini L.M."/>
            <person name="Leite T.F."/>
            <person name="Margarido G.R.A."/>
            <person name="Almeida C.A."/>
            <person name="Ferrarezi J.A."/>
            <person name="Labate C.A."/>
        </authorList>
    </citation>
    <scope>NUCLEOTIDE SEQUENCE</scope>
    <source>
        <strain evidence="2">MF-1</strain>
    </source>
</reference>
<dbReference type="AlphaFoldDB" id="A0A9Q3CRB8"/>
<gene>
    <name evidence="2" type="ORF">O181_029674</name>
</gene>
<dbReference type="Proteomes" id="UP000765509">
    <property type="component" value="Unassembled WGS sequence"/>
</dbReference>
<dbReference type="EMBL" id="AVOT02010341">
    <property type="protein sequence ID" value="MBW0489959.1"/>
    <property type="molecule type" value="Genomic_DNA"/>
</dbReference>